<feature type="binding site" evidence="4 6">
    <location>
        <position position="155"/>
    </location>
    <ligand>
        <name>substrate</name>
    </ligand>
</feature>
<dbReference type="InterPro" id="IPR000821">
    <property type="entry name" value="Ala_racemase"/>
</dbReference>
<dbReference type="SUPFAM" id="SSF51419">
    <property type="entry name" value="PLP-binding barrel"/>
    <property type="match status" value="1"/>
</dbReference>
<keyword evidence="2 4" id="KW-0663">Pyridoxal phosphate</keyword>
<dbReference type="OrthoDB" id="9813814at2"/>
<feature type="active site" description="Proton acceptor; specific for D-alanine" evidence="4">
    <location>
        <position position="58"/>
    </location>
</feature>
<comment type="function">
    <text evidence="4">Catalyzes the interconversion of L-alanine and D-alanine. May also act on other amino acids.</text>
</comment>
<gene>
    <name evidence="8" type="primary">alr</name>
    <name evidence="8" type="ORF">ELAC_2158</name>
</gene>
<feature type="modified residue" description="N6-(pyridoxal phosphate)lysine" evidence="4 5">
    <location>
        <position position="58"/>
    </location>
</feature>
<dbReference type="GO" id="GO:0008784">
    <property type="term" value="F:alanine racemase activity"/>
    <property type="evidence" value="ECO:0007669"/>
    <property type="project" value="UniProtKB-UniRule"/>
</dbReference>
<dbReference type="SMART" id="SM01005">
    <property type="entry name" value="Ala_racemase_C"/>
    <property type="match status" value="1"/>
</dbReference>
<dbReference type="PRINTS" id="PR00992">
    <property type="entry name" value="ALARACEMASE"/>
</dbReference>
<evidence type="ECO:0000313" key="8">
    <source>
        <dbReference type="EMBL" id="CRX39478.1"/>
    </source>
</evidence>
<proteinExistence type="inferred from homology"/>
<dbReference type="PANTHER" id="PTHR30511">
    <property type="entry name" value="ALANINE RACEMASE"/>
    <property type="match status" value="1"/>
</dbReference>
<dbReference type="Proteomes" id="UP000220251">
    <property type="component" value="Unassembled WGS sequence"/>
</dbReference>
<dbReference type="SUPFAM" id="SSF50621">
    <property type="entry name" value="Alanine racemase C-terminal domain-like"/>
    <property type="match status" value="1"/>
</dbReference>
<evidence type="ECO:0000256" key="4">
    <source>
        <dbReference type="HAMAP-Rule" id="MF_01201"/>
    </source>
</evidence>
<comment type="similarity">
    <text evidence="4">Belongs to the alanine racemase family.</text>
</comment>
<dbReference type="GO" id="GO:0030632">
    <property type="term" value="P:D-alanine biosynthetic process"/>
    <property type="evidence" value="ECO:0007669"/>
    <property type="project" value="UniProtKB-UniRule"/>
</dbReference>
<evidence type="ECO:0000313" key="9">
    <source>
        <dbReference type="Proteomes" id="UP000220251"/>
    </source>
</evidence>
<dbReference type="EC" id="5.1.1.1" evidence="4"/>
<feature type="active site" description="Proton acceptor; specific for L-alanine" evidence="4">
    <location>
        <position position="285"/>
    </location>
</feature>
<evidence type="ECO:0000256" key="5">
    <source>
        <dbReference type="PIRSR" id="PIRSR600821-50"/>
    </source>
</evidence>
<dbReference type="AlphaFoldDB" id="A0A0H5DT01"/>
<comment type="pathway">
    <text evidence="4">Amino-acid biosynthesis; D-alanine biosynthesis; D-alanine from L-alanine: step 1/1.</text>
</comment>
<feature type="binding site" evidence="4 6">
    <location>
        <position position="334"/>
    </location>
    <ligand>
        <name>substrate</name>
    </ligand>
</feature>
<dbReference type="Gene3D" id="2.40.37.10">
    <property type="entry name" value="Lyase, Ornithine Decarboxylase, Chain A, domain 1"/>
    <property type="match status" value="1"/>
</dbReference>
<evidence type="ECO:0000256" key="1">
    <source>
        <dbReference type="ARBA" id="ARBA00001933"/>
    </source>
</evidence>
<keyword evidence="3 4" id="KW-0413">Isomerase</keyword>
<evidence type="ECO:0000256" key="3">
    <source>
        <dbReference type="ARBA" id="ARBA00023235"/>
    </source>
</evidence>
<dbReference type="Gene3D" id="3.20.20.10">
    <property type="entry name" value="Alanine racemase"/>
    <property type="match status" value="1"/>
</dbReference>
<dbReference type="Pfam" id="PF01168">
    <property type="entry name" value="Ala_racemase_N"/>
    <property type="match status" value="1"/>
</dbReference>
<sequence length="405" mass="44957">MFRLFMKGTIPMQTLQNTTSSLLRAPATLLLNLPKVSSNIIKLESLLPPNGRLMAMIKAFGYGFDDWQLSNALEDLGIEIFGVAYPQEAVALRNKGMKKDVFVIHATPDQAECIVDFNLEVAVSTPGEVDSLQEAAKKRGRTVKVHLHINTGMTRFGACPRESLYLARHIMQSSSLKLSGIMTHFPSADDEEQDAFTLSQIKTIEDIVEALYAEGIDVPWIHGANSAGLLRLAPKRFNMARVGLSIFGVSNSEGMRKRITLDPAVSLYSHLVHIHDCRQGDTVGYNRDYIVKKNHERIGVISCGYHDGLPRSLSGKGYVYIQGKRAPYVGRICMDYMMVDLTDIPEAVIGDDVLLFGGEDSTLIPVELFSSWAGTISHEIFCRISGRVKRAYVPLPETNNTTWSY</sequence>
<evidence type="ECO:0000256" key="6">
    <source>
        <dbReference type="PIRSR" id="PIRSR600821-52"/>
    </source>
</evidence>
<protein>
    <recommendedName>
        <fullName evidence="4">Alanine racemase</fullName>
        <ecNumber evidence="4">5.1.1.1</ecNumber>
    </recommendedName>
</protein>
<dbReference type="InterPro" id="IPR001608">
    <property type="entry name" value="Ala_racemase_N"/>
</dbReference>
<reference evidence="9" key="1">
    <citation type="submission" date="2015-06" db="EMBL/GenBank/DDBJ databases">
        <authorList>
            <person name="Bertelli C."/>
        </authorList>
    </citation>
    <scope>NUCLEOTIDE SEQUENCE [LARGE SCALE GENOMIC DNA]</scope>
    <source>
        <strain evidence="9">CRIB-30</strain>
    </source>
</reference>
<dbReference type="InterPro" id="IPR011079">
    <property type="entry name" value="Ala_racemase_C"/>
</dbReference>
<comment type="catalytic activity">
    <reaction evidence="4">
        <text>L-alanine = D-alanine</text>
        <dbReference type="Rhea" id="RHEA:20249"/>
        <dbReference type="ChEBI" id="CHEBI:57416"/>
        <dbReference type="ChEBI" id="CHEBI:57972"/>
        <dbReference type="EC" id="5.1.1.1"/>
    </reaction>
</comment>
<dbReference type="CDD" id="cd00430">
    <property type="entry name" value="PLPDE_III_AR"/>
    <property type="match status" value="1"/>
</dbReference>
<accession>A0A0H5DT01</accession>
<dbReference type="GO" id="GO:0005829">
    <property type="term" value="C:cytosol"/>
    <property type="evidence" value="ECO:0007669"/>
    <property type="project" value="TreeGrafter"/>
</dbReference>
<dbReference type="RefSeq" id="WP_098039344.1">
    <property type="nucleotide sequence ID" value="NZ_CWGJ01000028.1"/>
</dbReference>
<feature type="domain" description="Alanine racemase C-terminal" evidence="7">
    <location>
        <begin position="264"/>
        <end position="393"/>
    </location>
</feature>
<name>A0A0H5DT01_9BACT</name>
<dbReference type="HAMAP" id="MF_01201">
    <property type="entry name" value="Ala_racemase"/>
    <property type="match status" value="1"/>
</dbReference>
<dbReference type="InterPro" id="IPR009006">
    <property type="entry name" value="Ala_racemase/Decarboxylase_C"/>
</dbReference>
<keyword evidence="9" id="KW-1185">Reference proteome</keyword>
<comment type="cofactor">
    <cofactor evidence="1 4 5">
        <name>pyridoxal 5'-phosphate</name>
        <dbReference type="ChEBI" id="CHEBI:597326"/>
    </cofactor>
</comment>
<dbReference type="PANTHER" id="PTHR30511:SF0">
    <property type="entry name" value="ALANINE RACEMASE, CATABOLIC-RELATED"/>
    <property type="match status" value="1"/>
</dbReference>
<evidence type="ECO:0000259" key="7">
    <source>
        <dbReference type="SMART" id="SM01005"/>
    </source>
</evidence>
<dbReference type="GO" id="GO:0030170">
    <property type="term" value="F:pyridoxal phosphate binding"/>
    <property type="evidence" value="ECO:0007669"/>
    <property type="project" value="UniProtKB-UniRule"/>
</dbReference>
<dbReference type="UniPathway" id="UPA00042">
    <property type="reaction ID" value="UER00497"/>
</dbReference>
<evidence type="ECO:0000256" key="2">
    <source>
        <dbReference type="ARBA" id="ARBA00022898"/>
    </source>
</evidence>
<dbReference type="InterPro" id="IPR029066">
    <property type="entry name" value="PLP-binding_barrel"/>
</dbReference>
<organism evidence="8 9">
    <name type="scientific">Estrella lausannensis</name>
    <dbReference type="NCBI Taxonomy" id="483423"/>
    <lineage>
        <taxon>Bacteria</taxon>
        <taxon>Pseudomonadati</taxon>
        <taxon>Chlamydiota</taxon>
        <taxon>Chlamydiia</taxon>
        <taxon>Parachlamydiales</taxon>
        <taxon>Candidatus Criblamydiaceae</taxon>
        <taxon>Estrella</taxon>
    </lineage>
</organism>
<dbReference type="Pfam" id="PF00842">
    <property type="entry name" value="Ala_racemase_C"/>
    <property type="match status" value="1"/>
</dbReference>
<dbReference type="NCBIfam" id="TIGR00492">
    <property type="entry name" value="alr"/>
    <property type="match status" value="1"/>
</dbReference>
<dbReference type="EMBL" id="CWGJ01000028">
    <property type="protein sequence ID" value="CRX39478.1"/>
    <property type="molecule type" value="Genomic_DNA"/>
</dbReference>